<accession>A0A5D0JGM0</accession>
<keyword evidence="2" id="KW-1185">Reference proteome</keyword>
<sequence length="129" mass="15348">MKKLLITLMLMVFGFVYMQGQNIKQVPVKTNYDNVFYRESTSKYAKFFVEKILYSSNYKGKDNEHVYQVSIYGSVNGNKKALHHNVQSTTELDYYKRVFNGRYKKIQLYFGKRKIGEKNYYDTAINVQF</sequence>
<dbReference type="AlphaFoldDB" id="A0A5D0JGM0"/>
<gene>
    <name evidence="1" type="ORF">FUA24_00765</name>
</gene>
<organism evidence="1 2">
    <name type="scientific">Seonamhaeicola marinus</name>
    <dbReference type="NCBI Taxonomy" id="1912246"/>
    <lineage>
        <taxon>Bacteria</taxon>
        <taxon>Pseudomonadati</taxon>
        <taxon>Bacteroidota</taxon>
        <taxon>Flavobacteriia</taxon>
        <taxon>Flavobacteriales</taxon>
        <taxon>Flavobacteriaceae</taxon>
    </lineage>
</organism>
<comment type="caution">
    <text evidence="1">The sequence shown here is derived from an EMBL/GenBank/DDBJ whole genome shotgun (WGS) entry which is preliminary data.</text>
</comment>
<dbReference type="Proteomes" id="UP000323930">
    <property type="component" value="Unassembled WGS sequence"/>
</dbReference>
<reference evidence="1 2" key="1">
    <citation type="submission" date="2019-08" db="EMBL/GenBank/DDBJ databases">
        <title>Seonamhaeicola sediminis sp. nov., isolated from marine sediment.</title>
        <authorList>
            <person name="Cao W.R."/>
        </authorList>
    </citation>
    <scope>NUCLEOTIDE SEQUENCE [LARGE SCALE GENOMIC DNA]</scope>
    <source>
        <strain evidence="1 2">B011</strain>
    </source>
</reference>
<evidence type="ECO:0000313" key="1">
    <source>
        <dbReference type="EMBL" id="TYA94754.1"/>
    </source>
</evidence>
<dbReference type="OrthoDB" id="1189842at2"/>
<dbReference type="RefSeq" id="WP_148539629.1">
    <property type="nucleotide sequence ID" value="NZ_VSDQ01000107.1"/>
</dbReference>
<dbReference type="EMBL" id="VSDQ01000107">
    <property type="protein sequence ID" value="TYA94754.1"/>
    <property type="molecule type" value="Genomic_DNA"/>
</dbReference>
<proteinExistence type="predicted"/>
<name>A0A5D0JGM0_9FLAO</name>
<protein>
    <submittedName>
        <fullName evidence="1">Uncharacterized protein</fullName>
    </submittedName>
</protein>
<evidence type="ECO:0000313" key="2">
    <source>
        <dbReference type="Proteomes" id="UP000323930"/>
    </source>
</evidence>